<dbReference type="Pfam" id="PF14273">
    <property type="entry name" value="DUF4360"/>
    <property type="match status" value="1"/>
</dbReference>
<name>A0AA95H1N8_9GAMM</name>
<dbReference type="EMBL" id="CP124755">
    <property type="protein sequence ID" value="WGZ89541.1"/>
    <property type="molecule type" value="Genomic_DNA"/>
</dbReference>
<protein>
    <submittedName>
        <fullName evidence="2">DUF4360 domain-containing protein</fullName>
    </submittedName>
</protein>
<feature type="signal peptide" evidence="1">
    <location>
        <begin position="1"/>
        <end position="21"/>
    </location>
</feature>
<organism evidence="2">
    <name type="scientific">Candidatus Thiocaldithrix dubininis</name>
    <dbReference type="NCBI Taxonomy" id="3080823"/>
    <lineage>
        <taxon>Bacteria</taxon>
        <taxon>Pseudomonadati</taxon>
        <taxon>Pseudomonadota</taxon>
        <taxon>Gammaproteobacteria</taxon>
        <taxon>Thiotrichales</taxon>
        <taxon>Thiotrichaceae</taxon>
        <taxon>Candidatus Thiocaldithrix</taxon>
    </lineage>
</organism>
<accession>A0AA95H1N8</accession>
<dbReference type="Proteomes" id="UP001300672">
    <property type="component" value="Chromosome"/>
</dbReference>
<proteinExistence type="predicted"/>
<evidence type="ECO:0000256" key="1">
    <source>
        <dbReference type="SAM" id="SignalP"/>
    </source>
</evidence>
<dbReference type="InterPro" id="IPR025649">
    <property type="entry name" value="DUF4360"/>
</dbReference>
<sequence length="183" mass="19397">MKLFATLATSALLLASTASFAETVTLGLPSYGGSGCPTGSASATVSPDGQELSVIFDKFVANNGRKNCALTIPVKVPNGFQVSIYTMDYRGYVAPKTTGRLTTDYFFAGQRTSPITRVITGEKNYSERDTVATMANVWSKCGDSVNMRVNAAMAASGKGDATVDSVDVAHAGLVYYLKYRACR</sequence>
<gene>
    <name evidence="2" type="ORF">QJT80_08460</name>
</gene>
<reference evidence="2" key="1">
    <citation type="journal article" date="2023" name="Int. J. Mol. Sci.">
        <title>Metagenomics Revealed a New Genus 'Candidatus Thiocaldithrix dubininis' gen. nov., sp. nov. and a New Species 'Candidatus Thiothrix putei' sp. nov. in the Family Thiotrichaceae, Some Members of Which Have Traits of Both Na+- and H+-Motive Energetics.</title>
        <authorList>
            <person name="Ravin N.V."/>
            <person name="Muntyan M.S."/>
            <person name="Smolyakov D.D."/>
            <person name="Rudenko T.S."/>
            <person name="Beletsky A.V."/>
            <person name="Mardanov A.V."/>
            <person name="Grabovich M.Y."/>
        </authorList>
    </citation>
    <scope>NUCLEOTIDE SEQUENCE</scope>
    <source>
        <strain evidence="2">GKL-01</strain>
    </source>
</reference>
<evidence type="ECO:0000313" key="2">
    <source>
        <dbReference type="EMBL" id="WGZ89541.1"/>
    </source>
</evidence>
<dbReference type="PANTHER" id="PTHR38847">
    <property type="match status" value="1"/>
</dbReference>
<dbReference type="KEGG" id="tdu:QJT80_08460"/>
<dbReference type="AlphaFoldDB" id="A0AA95H1N8"/>
<feature type="chain" id="PRO_5041703577" evidence="1">
    <location>
        <begin position="22"/>
        <end position="183"/>
    </location>
</feature>
<reference evidence="2" key="2">
    <citation type="submission" date="2023-04" db="EMBL/GenBank/DDBJ databases">
        <authorList>
            <person name="Beletskiy A.V."/>
            <person name="Mardanov A.V."/>
            <person name="Ravin N.V."/>
        </authorList>
    </citation>
    <scope>NUCLEOTIDE SEQUENCE</scope>
    <source>
        <strain evidence="2">GKL-01</strain>
    </source>
</reference>
<dbReference type="PANTHER" id="PTHR38847:SF1">
    <property type="entry name" value="PSEUDOURIDINE SYNTHASE RSUA_RLUA-LIKE DOMAIN-CONTAINING PROTEIN"/>
    <property type="match status" value="1"/>
</dbReference>
<keyword evidence="1" id="KW-0732">Signal</keyword>